<evidence type="ECO:0000256" key="1">
    <source>
        <dbReference type="SAM" id="MobiDB-lite"/>
    </source>
</evidence>
<organism evidence="2 3">
    <name type="scientific">Hepatospora eriocheir</name>
    <dbReference type="NCBI Taxonomy" id="1081669"/>
    <lineage>
        <taxon>Eukaryota</taxon>
        <taxon>Fungi</taxon>
        <taxon>Fungi incertae sedis</taxon>
        <taxon>Microsporidia</taxon>
        <taxon>Hepatosporidae</taxon>
        <taxon>Hepatospora</taxon>
    </lineage>
</organism>
<dbReference type="VEuPathDB" id="MicrosporidiaDB:A0H76_2506"/>
<dbReference type="Proteomes" id="UP000192356">
    <property type="component" value="Unassembled WGS sequence"/>
</dbReference>
<feature type="compositionally biased region" description="Basic residues" evidence="1">
    <location>
        <begin position="410"/>
        <end position="427"/>
    </location>
</feature>
<evidence type="ECO:0000313" key="2">
    <source>
        <dbReference type="EMBL" id="ORD97906.1"/>
    </source>
</evidence>
<feature type="compositionally biased region" description="Basic and acidic residues" evidence="1">
    <location>
        <begin position="146"/>
        <end position="158"/>
    </location>
</feature>
<name>A0A1X0QDN9_9MICR</name>
<gene>
    <name evidence="2" type="ORF">HERIO_232</name>
</gene>
<protein>
    <submittedName>
        <fullName evidence="2">Uncharacterized protein</fullName>
    </submittedName>
</protein>
<accession>A0A1X0QDN9</accession>
<dbReference type="AlphaFoldDB" id="A0A1X0QDN9"/>
<feature type="region of interest" description="Disordered" evidence="1">
    <location>
        <begin position="143"/>
        <end position="166"/>
    </location>
</feature>
<keyword evidence="3" id="KW-1185">Reference proteome</keyword>
<sequence>MKRNKDLDGDSFQKKKAGSCPNCYKTVYEFCQECRISLTSHKFIQSKQKDGFFPTTQHTNYKFTQDNTKASDDKQVEKDLIVDGSVLINQNTGDVDIDEDFEKVINQIKSKSVKNKSKELSSSFKQNLVPLDAFFSNELNKSNNESVKESTKEEKTPESIKTTHQTFKKETKDVYYQQPQYRGEDQMQMRKQRFETSYPNNFYLDNQPIIKNKRYNLNNNIPINNNSQFNNLPMNNMPVNSNNIPMNIGFNNFNNSYMPISNKKPNMHFMNINHPKNYKMMNFPNKMMMNRTMIPNLRPTREMEMNQKMMNVNNSQKRFNVNHYMMPQETFNPQFNPSIYGYNPKMDPRMIHKETANDPNQLKIKNSEFFQSPPLMHATKKTNCLTQMDIMIRDQKNKEKIAASSDRSRIKQSPHHKEKLKKRGRKPKNYENSLSGSNQGLQSIFKKKVDFDMTPEKWNALFDFKPVVITQPKLGDHIKARIINQKNKENKS</sequence>
<comment type="caution">
    <text evidence="2">The sequence shown here is derived from an EMBL/GenBank/DDBJ whole genome shotgun (WGS) entry which is preliminary data.</text>
</comment>
<dbReference type="VEuPathDB" id="MicrosporidiaDB:HERIO_232"/>
<dbReference type="EMBL" id="LVKB01000006">
    <property type="protein sequence ID" value="ORD97906.1"/>
    <property type="molecule type" value="Genomic_DNA"/>
</dbReference>
<feature type="region of interest" description="Disordered" evidence="1">
    <location>
        <begin position="401"/>
        <end position="438"/>
    </location>
</feature>
<evidence type="ECO:0000313" key="3">
    <source>
        <dbReference type="Proteomes" id="UP000192356"/>
    </source>
</evidence>
<proteinExistence type="predicted"/>
<reference evidence="2 3" key="1">
    <citation type="journal article" date="2017" name="Environ. Microbiol.">
        <title>Decay of the glycolytic pathway and adaptation to intranuclear parasitism within Enterocytozoonidae microsporidia.</title>
        <authorList>
            <person name="Wiredu Boakye D."/>
            <person name="Jaroenlak P."/>
            <person name="Prachumwat A."/>
            <person name="Williams T.A."/>
            <person name="Bateman K.S."/>
            <person name="Itsathitphaisarn O."/>
            <person name="Sritunyalucksana K."/>
            <person name="Paszkiewicz K.H."/>
            <person name="Moore K.A."/>
            <person name="Stentiford G.D."/>
            <person name="Williams B.A."/>
        </authorList>
    </citation>
    <scope>NUCLEOTIDE SEQUENCE [LARGE SCALE GENOMIC DNA]</scope>
    <source>
        <strain evidence="2 3">GB1</strain>
    </source>
</reference>